<name>Q12V80_METBU</name>
<dbReference type="RefSeq" id="WP_011499789.1">
    <property type="nucleotide sequence ID" value="NC_007955.1"/>
</dbReference>
<dbReference type="KEGG" id="mbu:Mbur_1756"/>
<dbReference type="STRING" id="259564.Mbur_1756"/>
<dbReference type="AlphaFoldDB" id="Q12V80"/>
<reference evidence="2" key="1">
    <citation type="journal article" date="2009" name="ISME J.">
        <title>The genome sequence of the psychrophilic archaeon, Methanococcoides burtonii: the role of genome evolution in cold adaptation.</title>
        <authorList>
            <person name="Allen M.A."/>
            <person name="Lauro F.M."/>
            <person name="Williams T.J."/>
            <person name="Burg D."/>
            <person name="Siddiqui K.S."/>
            <person name="De Francisci D."/>
            <person name="Chong K.W."/>
            <person name="Pilak O."/>
            <person name="Chew H.H."/>
            <person name="De Maere M.Z."/>
            <person name="Ting L."/>
            <person name="Katrib M."/>
            <person name="Ng C."/>
            <person name="Sowers K.R."/>
            <person name="Galperin M.Y."/>
            <person name="Anderson I.J."/>
            <person name="Ivanova N."/>
            <person name="Dalin E."/>
            <person name="Martinez M."/>
            <person name="Lapidus A."/>
            <person name="Hauser L."/>
            <person name="Land M."/>
            <person name="Thomas T."/>
            <person name="Cavicchioli R."/>
        </authorList>
    </citation>
    <scope>NUCLEOTIDE SEQUENCE [LARGE SCALE GENOMIC DNA]</scope>
    <source>
        <strain evidence="2">DSM 6242 / NBRC 107633 / OCM 468 / ACE-M</strain>
    </source>
</reference>
<evidence type="ECO:0000313" key="1">
    <source>
        <dbReference type="EMBL" id="ABE52646.1"/>
    </source>
</evidence>
<proteinExistence type="predicted"/>
<dbReference type="GeneID" id="3997316"/>
<dbReference type="Proteomes" id="UP000001979">
    <property type="component" value="Chromosome"/>
</dbReference>
<keyword evidence="2" id="KW-1185">Reference proteome</keyword>
<evidence type="ECO:0000313" key="2">
    <source>
        <dbReference type="Proteomes" id="UP000001979"/>
    </source>
</evidence>
<dbReference type="OrthoDB" id="99813at2157"/>
<accession>Q12V80</accession>
<gene>
    <name evidence="1" type="ordered locus">Mbur_1756</name>
</gene>
<dbReference type="EMBL" id="CP000300">
    <property type="protein sequence ID" value="ABE52646.1"/>
    <property type="molecule type" value="Genomic_DNA"/>
</dbReference>
<sequence>MDLLKNRKDKLTLAELKKAELEDKSYNLGLEVGYNKHSEIGWVNESLVKLKTLSKNLGLGDVISAQYHYGKQKGAIAREKGLKIDAFQKAERNEGTSVIIDLIPGPEKEIDTGFRDNSSNDELFAPVDRPKFLSTPECTSLTKAIDRPTNMDGFKPLRPKK</sequence>
<dbReference type="HOGENOM" id="CLU_1599049_0_0_2"/>
<organism evidence="1 2">
    <name type="scientific">Methanococcoides burtonii (strain DSM 6242 / NBRC 107633 / OCM 468 / ACE-M)</name>
    <dbReference type="NCBI Taxonomy" id="259564"/>
    <lineage>
        <taxon>Archaea</taxon>
        <taxon>Methanobacteriati</taxon>
        <taxon>Methanobacteriota</taxon>
        <taxon>Stenosarchaea group</taxon>
        <taxon>Methanomicrobia</taxon>
        <taxon>Methanosarcinales</taxon>
        <taxon>Methanosarcinaceae</taxon>
        <taxon>Methanococcoides</taxon>
    </lineage>
</organism>
<protein>
    <submittedName>
        <fullName evidence="1">Uncharacterized protein</fullName>
    </submittedName>
</protein>